<dbReference type="Pfam" id="PF05742">
    <property type="entry name" value="TANGO2"/>
    <property type="match status" value="1"/>
</dbReference>
<sequence>MSSVGPTRDTSSRSMNIIRGSFIGHGSHSHRTLPRGLNADQKHITRGLSDINAEQEMKCRRCGEGELSMKEMAEKLMRDTAKDDESVLPHFYPLEWEHQLSSIFVDAETPLGRYGTRSTSALCVKANGELKKWPLVRDRDLEPFAPLGSMLF</sequence>
<dbReference type="PANTHER" id="PTHR17985:SF16">
    <property type="entry name" value="TRANSPORT_GOLGI ORGANIZATION-LIKE PROTEIN (DUF833)"/>
    <property type="match status" value="1"/>
</dbReference>
<dbReference type="InterPro" id="IPR008551">
    <property type="entry name" value="TANGO2"/>
</dbReference>
<dbReference type="PANTHER" id="PTHR17985">
    <property type="entry name" value="SER/THR-RICH PROTEIN T10 IN DGCR REGION"/>
    <property type="match status" value="1"/>
</dbReference>
<evidence type="ECO:0000313" key="2">
    <source>
        <dbReference type="Proteomes" id="UP001188597"/>
    </source>
</evidence>
<comment type="caution">
    <text evidence="1">The sequence shown here is derived from an EMBL/GenBank/DDBJ whole genome shotgun (WGS) entry which is preliminary data.</text>
</comment>
<proteinExistence type="predicted"/>
<dbReference type="Proteomes" id="UP001188597">
    <property type="component" value="Unassembled WGS sequence"/>
</dbReference>
<dbReference type="EMBL" id="JAVXUP010002912">
    <property type="protein sequence ID" value="KAK3000839.1"/>
    <property type="molecule type" value="Genomic_DNA"/>
</dbReference>
<gene>
    <name evidence="1" type="ORF">RJ639_020697</name>
</gene>
<accession>A0AA89AEQ0</accession>
<organism evidence="1 2">
    <name type="scientific">Escallonia herrerae</name>
    <dbReference type="NCBI Taxonomy" id="1293975"/>
    <lineage>
        <taxon>Eukaryota</taxon>
        <taxon>Viridiplantae</taxon>
        <taxon>Streptophyta</taxon>
        <taxon>Embryophyta</taxon>
        <taxon>Tracheophyta</taxon>
        <taxon>Spermatophyta</taxon>
        <taxon>Magnoliopsida</taxon>
        <taxon>eudicotyledons</taxon>
        <taxon>Gunneridae</taxon>
        <taxon>Pentapetalae</taxon>
        <taxon>asterids</taxon>
        <taxon>campanulids</taxon>
        <taxon>Escalloniales</taxon>
        <taxon>Escalloniaceae</taxon>
        <taxon>Escallonia</taxon>
    </lineage>
</organism>
<protein>
    <submittedName>
        <fullName evidence="1">Uncharacterized protein</fullName>
    </submittedName>
</protein>
<reference evidence="1" key="1">
    <citation type="submission" date="2022-12" db="EMBL/GenBank/DDBJ databases">
        <title>Draft genome assemblies for two species of Escallonia (Escalloniales).</title>
        <authorList>
            <person name="Chanderbali A."/>
            <person name="Dervinis C."/>
            <person name="Anghel I."/>
            <person name="Soltis D."/>
            <person name="Soltis P."/>
            <person name="Zapata F."/>
        </authorList>
    </citation>
    <scope>NUCLEOTIDE SEQUENCE</scope>
    <source>
        <strain evidence="1">UCBG64.0493</strain>
        <tissue evidence="1">Leaf</tissue>
    </source>
</reference>
<name>A0AA89AEQ0_9ASTE</name>
<evidence type="ECO:0000313" key="1">
    <source>
        <dbReference type="EMBL" id="KAK3000839.1"/>
    </source>
</evidence>
<keyword evidence="2" id="KW-1185">Reference proteome</keyword>
<dbReference type="AlphaFoldDB" id="A0AA89AEQ0"/>